<feature type="coiled-coil region" evidence="3">
    <location>
        <begin position="399"/>
        <end position="430"/>
    </location>
</feature>
<dbReference type="InterPro" id="IPR001680">
    <property type="entry name" value="WD40_rpt"/>
</dbReference>
<dbReference type="Gene3D" id="2.130.10.10">
    <property type="entry name" value="YVTN repeat-like/Quinoprotein amine dehydrogenase"/>
    <property type="match status" value="2"/>
</dbReference>
<dbReference type="EMBL" id="BFEA01000437">
    <property type="protein sequence ID" value="GBG83361.1"/>
    <property type="molecule type" value="Genomic_DNA"/>
</dbReference>
<dbReference type="PANTHER" id="PTHR45647">
    <property type="entry name" value="OS02G0152300 PROTEIN"/>
    <property type="match status" value="1"/>
</dbReference>
<dbReference type="SMART" id="SM00320">
    <property type="entry name" value="WD40"/>
    <property type="match status" value="4"/>
</dbReference>
<dbReference type="SUPFAM" id="SSF56112">
    <property type="entry name" value="Protein kinase-like (PK-like)"/>
    <property type="match status" value="1"/>
</dbReference>
<feature type="domain" description="Protein kinase" evidence="5">
    <location>
        <begin position="1550"/>
        <end position="1730"/>
    </location>
</feature>
<name>A0A388LM74_CHABU</name>
<keyword evidence="1" id="KW-0833">Ubl conjugation pathway</keyword>
<feature type="coiled-coil region" evidence="3">
    <location>
        <begin position="1426"/>
        <end position="1506"/>
    </location>
</feature>
<keyword evidence="7" id="KW-1185">Reference proteome</keyword>
<evidence type="ECO:0000313" key="7">
    <source>
        <dbReference type="Proteomes" id="UP000265515"/>
    </source>
</evidence>
<dbReference type="Gene3D" id="3.30.200.20">
    <property type="entry name" value="Phosphorylase Kinase, domain 1"/>
    <property type="match status" value="1"/>
</dbReference>
<evidence type="ECO:0000313" key="6">
    <source>
        <dbReference type="EMBL" id="GBG83361.1"/>
    </source>
</evidence>
<dbReference type="Gramene" id="GBG83361">
    <property type="protein sequence ID" value="GBG83361"/>
    <property type="gene ID" value="CBR_g37075"/>
</dbReference>
<feature type="repeat" description="WD" evidence="2">
    <location>
        <begin position="1095"/>
        <end position="1127"/>
    </location>
</feature>
<dbReference type="InterPro" id="IPR036322">
    <property type="entry name" value="WD40_repeat_dom_sf"/>
</dbReference>
<feature type="coiled-coil region" evidence="3">
    <location>
        <begin position="929"/>
        <end position="959"/>
    </location>
</feature>
<feature type="compositionally biased region" description="Acidic residues" evidence="4">
    <location>
        <begin position="155"/>
        <end position="165"/>
    </location>
</feature>
<evidence type="ECO:0000256" key="4">
    <source>
        <dbReference type="SAM" id="MobiDB-lite"/>
    </source>
</evidence>
<keyword evidence="2" id="KW-0853">WD repeat</keyword>
<feature type="region of interest" description="Disordered" evidence="4">
    <location>
        <begin position="134"/>
        <end position="194"/>
    </location>
</feature>
<evidence type="ECO:0000256" key="3">
    <source>
        <dbReference type="SAM" id="Coils"/>
    </source>
</evidence>
<dbReference type="InterPro" id="IPR001245">
    <property type="entry name" value="Ser-Thr/Tyr_kinase_cat_dom"/>
</dbReference>
<feature type="compositionally biased region" description="Basic and acidic residues" evidence="4">
    <location>
        <begin position="234"/>
        <end position="243"/>
    </location>
</feature>
<reference evidence="6 7" key="1">
    <citation type="journal article" date="2018" name="Cell">
        <title>The Chara Genome: Secondary Complexity and Implications for Plant Terrestrialization.</title>
        <authorList>
            <person name="Nishiyama T."/>
            <person name="Sakayama H."/>
            <person name="Vries J.D."/>
            <person name="Buschmann H."/>
            <person name="Saint-Marcoux D."/>
            <person name="Ullrich K.K."/>
            <person name="Haas F.B."/>
            <person name="Vanderstraeten L."/>
            <person name="Becker D."/>
            <person name="Lang D."/>
            <person name="Vosolsobe S."/>
            <person name="Rombauts S."/>
            <person name="Wilhelmsson P.K.I."/>
            <person name="Janitza P."/>
            <person name="Kern R."/>
            <person name="Heyl A."/>
            <person name="Rumpler F."/>
            <person name="Villalobos L.I.A.C."/>
            <person name="Clay J.M."/>
            <person name="Skokan R."/>
            <person name="Toyoda A."/>
            <person name="Suzuki Y."/>
            <person name="Kagoshima H."/>
            <person name="Schijlen E."/>
            <person name="Tajeshwar N."/>
            <person name="Catarino B."/>
            <person name="Hetherington A.J."/>
            <person name="Saltykova A."/>
            <person name="Bonnot C."/>
            <person name="Breuninger H."/>
            <person name="Symeonidi A."/>
            <person name="Radhakrishnan G.V."/>
            <person name="Van Nieuwerburgh F."/>
            <person name="Deforce D."/>
            <person name="Chang C."/>
            <person name="Karol K.G."/>
            <person name="Hedrich R."/>
            <person name="Ulvskov P."/>
            <person name="Glockner G."/>
            <person name="Delwiche C.F."/>
            <person name="Petrasek J."/>
            <person name="Van de Peer Y."/>
            <person name="Friml J."/>
            <person name="Beilby M."/>
            <person name="Dolan L."/>
            <person name="Kohara Y."/>
            <person name="Sugano S."/>
            <person name="Fujiyama A."/>
            <person name="Delaux P.-M."/>
            <person name="Quint M."/>
            <person name="TheiBen G."/>
            <person name="Hagemann M."/>
            <person name="Harholt J."/>
            <person name="Dunand C."/>
            <person name="Zachgo S."/>
            <person name="Langdale J."/>
            <person name="Maumus F."/>
            <person name="Straeten D.V.D."/>
            <person name="Gould S.B."/>
            <person name="Rensing S.A."/>
        </authorList>
    </citation>
    <scope>NUCLEOTIDE SEQUENCE [LARGE SCALE GENOMIC DNA]</scope>
    <source>
        <strain evidence="6 7">S276</strain>
    </source>
</reference>
<gene>
    <name evidence="6" type="ORF">CBR_g37075</name>
</gene>
<dbReference type="PROSITE" id="PS50082">
    <property type="entry name" value="WD_REPEATS_2"/>
    <property type="match status" value="2"/>
</dbReference>
<dbReference type="Pfam" id="PF00400">
    <property type="entry name" value="WD40"/>
    <property type="match status" value="2"/>
</dbReference>
<dbReference type="InterPro" id="IPR051348">
    <property type="entry name" value="U-box_ubiquitin_ligases"/>
</dbReference>
<dbReference type="Gene3D" id="1.10.510.10">
    <property type="entry name" value="Transferase(Phosphotransferase) domain 1"/>
    <property type="match status" value="1"/>
</dbReference>
<feature type="repeat" description="WD" evidence="2">
    <location>
        <begin position="1184"/>
        <end position="1225"/>
    </location>
</feature>
<dbReference type="OrthoDB" id="190105at2759"/>
<dbReference type="PANTHER" id="PTHR45647:SF43">
    <property type="entry name" value="OS10G0100500 PROTEIN"/>
    <property type="match status" value="1"/>
</dbReference>
<dbReference type="SUPFAM" id="SSF50978">
    <property type="entry name" value="WD40 repeat-like"/>
    <property type="match status" value="1"/>
</dbReference>
<feature type="region of interest" description="Disordered" evidence="4">
    <location>
        <begin position="232"/>
        <end position="281"/>
    </location>
</feature>
<dbReference type="Proteomes" id="UP000265515">
    <property type="component" value="Unassembled WGS sequence"/>
</dbReference>
<dbReference type="Pfam" id="PF07714">
    <property type="entry name" value="PK_Tyr_Ser-Thr"/>
    <property type="match status" value="1"/>
</dbReference>
<evidence type="ECO:0000256" key="2">
    <source>
        <dbReference type="PROSITE-ProRule" id="PRU00221"/>
    </source>
</evidence>
<proteinExistence type="predicted"/>
<protein>
    <recommendedName>
        <fullName evidence="5">Protein kinase domain-containing protein</fullName>
    </recommendedName>
</protein>
<dbReference type="PROSITE" id="PS50011">
    <property type="entry name" value="PROTEIN_KINASE_DOM"/>
    <property type="match status" value="1"/>
</dbReference>
<feature type="compositionally biased region" description="Basic and acidic residues" evidence="4">
    <location>
        <begin position="263"/>
        <end position="281"/>
    </location>
</feature>
<evidence type="ECO:0000256" key="1">
    <source>
        <dbReference type="ARBA" id="ARBA00022786"/>
    </source>
</evidence>
<accession>A0A388LM74</accession>
<organism evidence="6 7">
    <name type="scientific">Chara braunii</name>
    <name type="common">Braun's stonewort</name>
    <dbReference type="NCBI Taxonomy" id="69332"/>
    <lineage>
        <taxon>Eukaryota</taxon>
        <taxon>Viridiplantae</taxon>
        <taxon>Streptophyta</taxon>
        <taxon>Charophyceae</taxon>
        <taxon>Charales</taxon>
        <taxon>Characeae</taxon>
        <taxon>Chara</taxon>
    </lineage>
</organism>
<dbReference type="InterPro" id="IPR015943">
    <property type="entry name" value="WD40/YVTN_repeat-like_dom_sf"/>
</dbReference>
<sequence>MQRRFKLGDGLLTKEDLEMLRRDEFSTVGPFATAFEKMAKKVPGLAEEEQCATFLGHFKNWEASSLTKKAAPGKKLTWGAIKEGVLEGELDQVDIFQMKQARKKRKTLDTIASDGRNFKLMIEEVVAQHDAEKEARKKAMAAPQAQEKGKKVVVLEEEEEEEEEPEPQKLTKAQRKARNTTHGGQGPGKGQAPQAVVAPPLNRLVKPHQHPMGHGQVVDLPVIGMGTVHVHHGQRVDRMDHVPETTPRPGMQPETSHRAQGQGKDEDQAAREKEQDKEERTAIEREIRVQIRLKNIAELYEKVEQGEQPVILEGRKGNGSPTQDDETPLFTEVWDNFDKLLEATGRPREQHQEMGVKLVSTDLLSLKGLMKEGFAAAKTSDEKMEKRLTRVARASHEQRMDWQKEIGDLKMELERQDKEMEAMKTEVEKAWAGNEAIRQVNQTLNKAPTEVVDWTEVQRFEIRKQPAEEAFKCRKVEERANEQKDEEIPLLNKEMLQPEDALARMKSGTGGFEWRMPTVLAHKARPPAEDAMDEAALPMTQEETVGRQEVQKSVGQAMAEAEEREERETGKHNLRRKQSATRCGVCGEAAVRPEVVCTPAFSRDSSTASDDERGDAMLSTLPLGSGSTQEWAATQSCGGRRVKTLWSYTSLQRLPVERDPPLKMRRTRLRDFPKHSRRHSKLIPEVVVCRVVALPEVFPLLEENVTLLKNWYDAEMAKLLAKRQEEERLRKKHEEEERRVKEKQDRENFQKELSDVWNAKFESVCGTLCSNTTPADRDLEMLKKQIEDLKVSQRHGVLHSGASTSNPSVGNDALLARVLLEHEDMKSRLENMAGACKRVEMLEAELRQLKQSREEALQEAETWKNEALKSGNKRSRLATSPSSGLKMPPAATLAPSKERRGVGTCQLGELHNLEVDALKGMRLQELDWRWEAEQENERLKEQRRAIERENARLKEELVKRDVAKRTPVFEGGYADVAIYAPLVKEVSMKFAVDLIFEYIGGNWWKASLEDCAIITVLINTAEPDIFLSYGLHGGTRAIKIWDAKEMVVLQTFQMDEQVIRTGFCARPQGSLFITGHQSGKLQVWDYKRKECVTTLNAREGAVAGAFFHPHLPYIFSTSRDGIIKVWSDCNYQLIKTLCTVEEGVFHIQLRNDNVLVVVCKGNKLRVGTIQDVWDHQRKECMASLDVHEKQAEQAFFHPHLPYILSASSDGTIMAWSDSNYQLQYTLCSGQDGLSGGVFCRDDCMFVLSCKKTLRFITVSTKNDGPKPDFVKRVTMLESDKSLSFGETNVHSIDRLADELTAVRAKTRAMEEVLKKERATHTQQVNQLETELSNVRMERQALGERFERLQSEYETKEGIHSQRVKQLENEIGNLLVEREALKERFESSKARIQDLESRLEIEGGARERLETVRAKRKALEEGFQKERRTIARRVRELETKLSNIRLERKALGERLETFRSENERETRMDLGRVSELDSQIINLLTEREELKERMERSKVRIQELESRLEMEGGVGERSERFDGVPSVVPKVDLDPFREFSLDELKSATNDFHDECKLEHRHYGCVYMGKITPVVVKRFERGNNGTHNKHMQLTRELVDQLKSLQHPHMQKMLGVCYRGNCLVYEHMANGNVKEWISSTDGSRRGFLPWYTRLQIMAQVAQALAFLHSSKSLGGGPIIHCAIKPENILLGTSSFVTKLAEADAALIAANVKDDDDVEPGMPVPYRVESVDAQ</sequence>
<dbReference type="GO" id="GO:0004672">
    <property type="term" value="F:protein kinase activity"/>
    <property type="evidence" value="ECO:0007669"/>
    <property type="project" value="InterPro"/>
</dbReference>
<dbReference type="GO" id="GO:0005524">
    <property type="term" value="F:ATP binding"/>
    <property type="evidence" value="ECO:0007669"/>
    <property type="project" value="InterPro"/>
</dbReference>
<feature type="region of interest" description="Disordered" evidence="4">
    <location>
        <begin position="862"/>
        <end position="898"/>
    </location>
</feature>
<comment type="caution">
    <text evidence="6">The sequence shown here is derived from an EMBL/GenBank/DDBJ whole genome shotgun (WGS) entry which is preliminary data.</text>
</comment>
<evidence type="ECO:0000259" key="5">
    <source>
        <dbReference type="PROSITE" id="PS50011"/>
    </source>
</evidence>
<feature type="coiled-coil region" evidence="3">
    <location>
        <begin position="716"/>
        <end position="752"/>
    </location>
</feature>
<dbReference type="InterPro" id="IPR000719">
    <property type="entry name" value="Prot_kinase_dom"/>
</dbReference>
<dbReference type="InterPro" id="IPR011009">
    <property type="entry name" value="Kinase-like_dom_sf"/>
</dbReference>
<feature type="coiled-coil region" evidence="3">
    <location>
        <begin position="1310"/>
        <end position="1397"/>
    </location>
</feature>
<keyword evidence="3" id="KW-0175">Coiled coil</keyword>